<evidence type="ECO:0000313" key="2">
    <source>
        <dbReference type="Proteomes" id="UP000005233"/>
    </source>
</evidence>
<dbReference type="eggNOG" id="arCOG02412">
    <property type="taxonomic scope" value="Archaea"/>
</dbReference>
<proteinExistence type="predicted"/>
<gene>
    <name evidence="1" type="ordered locus">Mtc_1314</name>
</gene>
<accession>H8I9M3</accession>
<dbReference type="HOGENOM" id="CLU_2730356_0_0_2"/>
<reference evidence="1 2" key="1">
    <citation type="journal article" date="2012" name="J. Bacteriol.">
        <title>Complete genome sequence of a thermophilic methanogen, Methanocella conradii HZ254, isolated from Chinese rice field soil.</title>
        <authorList>
            <person name="Lu Z."/>
            <person name="Lu Y."/>
        </authorList>
    </citation>
    <scope>NUCLEOTIDE SEQUENCE [LARGE SCALE GENOMIC DNA]</scope>
    <source>
        <strain evidence="2">DSM 24694 / JCM 17849 / CGMCC 1.5162 / HZ254</strain>
    </source>
</reference>
<name>H8I9M3_METCZ</name>
<evidence type="ECO:0000313" key="1">
    <source>
        <dbReference type="EMBL" id="AFD00068.1"/>
    </source>
</evidence>
<keyword evidence="2" id="KW-1185">Reference proteome</keyword>
<dbReference type="GeneID" id="11971441"/>
<sequence length="71" mass="8133">MIKARFEIFKSDGYICAVGQNVGIYICDKNWNELMKDIYETVELYYGLPDKAELKMTVEVKAKAPGKIKPL</sequence>
<protein>
    <submittedName>
        <fullName evidence="1">Uncharacterized protein</fullName>
    </submittedName>
</protein>
<dbReference type="Proteomes" id="UP000005233">
    <property type="component" value="Chromosome"/>
</dbReference>
<dbReference type="AlphaFoldDB" id="H8I9M3"/>
<dbReference type="RefSeq" id="WP_014405905.1">
    <property type="nucleotide sequence ID" value="NC_017034.1"/>
</dbReference>
<dbReference type="EMBL" id="CP003243">
    <property type="protein sequence ID" value="AFD00068.1"/>
    <property type="molecule type" value="Genomic_DNA"/>
</dbReference>
<organism evidence="1 2">
    <name type="scientific">Methanocella conradii (strain DSM 24694 / JCM 17849 / CGMCC 1.5162 / HZ254)</name>
    <dbReference type="NCBI Taxonomy" id="1041930"/>
    <lineage>
        <taxon>Archaea</taxon>
        <taxon>Methanobacteriati</taxon>
        <taxon>Methanobacteriota</taxon>
        <taxon>Stenosarchaea group</taxon>
        <taxon>Methanomicrobia</taxon>
        <taxon>Methanocellales</taxon>
        <taxon>Methanocellaceae</taxon>
        <taxon>Methanocella</taxon>
    </lineage>
</organism>
<dbReference type="KEGG" id="mez:Mtc_1314"/>